<comment type="caution">
    <text evidence="4">The sequence shown here is derived from an EMBL/GenBank/DDBJ whole genome shotgun (WGS) entry which is preliminary data.</text>
</comment>
<feature type="compositionally biased region" description="Basic and acidic residues" evidence="2">
    <location>
        <begin position="147"/>
        <end position="160"/>
    </location>
</feature>
<feature type="domain" description="NFACT RNA-binding" evidence="3">
    <location>
        <begin position="1"/>
        <end position="113"/>
    </location>
</feature>
<dbReference type="InterPro" id="IPR039730">
    <property type="entry name" value="Jlp2/Ccd25"/>
</dbReference>
<feature type="compositionally biased region" description="Basic and acidic residues" evidence="2">
    <location>
        <begin position="169"/>
        <end position="186"/>
    </location>
</feature>
<comment type="similarity">
    <text evidence="1">Belongs to the CCDC25 family.</text>
</comment>
<evidence type="ECO:0000313" key="4">
    <source>
        <dbReference type="EMBL" id="KAJ4457512.1"/>
    </source>
</evidence>
<proteinExistence type="inferred from homology"/>
<evidence type="ECO:0000256" key="1">
    <source>
        <dbReference type="ARBA" id="ARBA00008998"/>
    </source>
</evidence>
<protein>
    <submittedName>
        <fullName evidence="4">Coiled-coil protein</fullName>
    </submittedName>
</protein>
<evidence type="ECO:0000256" key="2">
    <source>
        <dbReference type="SAM" id="MobiDB-lite"/>
    </source>
</evidence>
<dbReference type="InterPro" id="IPR008532">
    <property type="entry name" value="NFACT_RNA-bd"/>
</dbReference>
<keyword evidence="5" id="KW-1185">Reference proteome</keyword>
<dbReference type="EMBL" id="JAPMOS010000045">
    <property type="protein sequence ID" value="KAJ4457512.1"/>
    <property type="molecule type" value="Genomic_DNA"/>
</dbReference>
<dbReference type="Proteomes" id="UP001141327">
    <property type="component" value="Unassembled WGS sequence"/>
</dbReference>
<feature type="region of interest" description="Disordered" evidence="2">
    <location>
        <begin position="136"/>
        <end position="212"/>
    </location>
</feature>
<organism evidence="4 5">
    <name type="scientific">Paratrimastix pyriformis</name>
    <dbReference type="NCBI Taxonomy" id="342808"/>
    <lineage>
        <taxon>Eukaryota</taxon>
        <taxon>Metamonada</taxon>
        <taxon>Preaxostyla</taxon>
        <taxon>Paratrimastigidae</taxon>
        <taxon>Paratrimastix</taxon>
    </lineage>
</organism>
<accession>A0ABQ8UDZ8</accession>
<dbReference type="Pfam" id="PF05670">
    <property type="entry name" value="NFACT-R_1"/>
    <property type="match status" value="1"/>
</dbReference>
<sequence>MVFFFVSCDSRFFYYMGRDKFENEDLIKYGWPEDMWFHVDGFSSAHVYLRPKPGTPPPTIDTLPPEILEECCQLVKNNSIEGKKEQSVSVCWTPWANLRKDGGMDVGQVGFRDQHQVRHRRVERNRDIVKRVEATREERQVSVAAERSARDREERRKQTEARLLQAQRDQQEKEEAERQREVREYRSLMTEENMHSNQEQRMTAKQFEDSFM</sequence>
<name>A0ABQ8UDZ8_9EUKA</name>
<evidence type="ECO:0000259" key="3">
    <source>
        <dbReference type="Pfam" id="PF05670"/>
    </source>
</evidence>
<gene>
    <name evidence="4" type="ORF">PAPYR_6989</name>
</gene>
<evidence type="ECO:0000313" key="5">
    <source>
        <dbReference type="Proteomes" id="UP001141327"/>
    </source>
</evidence>
<dbReference type="PANTHER" id="PTHR13049:SF2">
    <property type="entry name" value="COILED-COIL DOMAIN-CONTAINING PROTEIN 25"/>
    <property type="match status" value="1"/>
</dbReference>
<dbReference type="PANTHER" id="PTHR13049">
    <property type="entry name" value="DUF814-RELATED"/>
    <property type="match status" value="1"/>
</dbReference>
<reference evidence="4" key="1">
    <citation type="journal article" date="2022" name="bioRxiv">
        <title>Genomics of Preaxostyla Flagellates Illuminates Evolutionary Transitions and the Path Towards Mitochondrial Loss.</title>
        <authorList>
            <person name="Novak L.V.F."/>
            <person name="Treitli S.C."/>
            <person name="Pyrih J."/>
            <person name="Halakuc P."/>
            <person name="Pipaliya S.V."/>
            <person name="Vacek V."/>
            <person name="Brzon O."/>
            <person name="Soukal P."/>
            <person name="Eme L."/>
            <person name="Dacks J.B."/>
            <person name="Karnkowska A."/>
            <person name="Elias M."/>
            <person name="Hampl V."/>
        </authorList>
    </citation>
    <scope>NUCLEOTIDE SEQUENCE</scope>
    <source>
        <strain evidence="4">RCP-MX</strain>
    </source>
</reference>